<evidence type="ECO:0000256" key="2">
    <source>
        <dbReference type="ARBA" id="ARBA00022475"/>
    </source>
</evidence>
<evidence type="ECO:0000256" key="1">
    <source>
        <dbReference type="ARBA" id="ARBA00004370"/>
    </source>
</evidence>
<dbReference type="RefSeq" id="WP_066048066.1">
    <property type="nucleotide sequence ID" value="NZ_CP014223.1"/>
</dbReference>
<dbReference type="Pfam" id="PF03799">
    <property type="entry name" value="FtsQ_DivIB_C"/>
    <property type="match status" value="1"/>
</dbReference>
<keyword evidence="3 11" id="KW-0132">Cell division</keyword>
<evidence type="ECO:0000256" key="5">
    <source>
        <dbReference type="ARBA" id="ARBA00022989"/>
    </source>
</evidence>
<accession>A0A0X8VC83</accession>
<dbReference type="EMBL" id="FQUA01000002">
    <property type="protein sequence ID" value="SHE42927.1"/>
    <property type="molecule type" value="Genomic_DNA"/>
</dbReference>
<sequence length="262" mass="29944">MALKKKKRIDNVEILEELDYYERPPGRKINLKFVIGFLMLIIVIAGILFSPLFAVKEIRAEGAEHFTTTELAEMISLTHGDNLILFGKGKAEKILKQDPYIAEVKLKAQLPNTMVIQVKERKARGYVSYMGAYLYIDEEGRVLETQNTYHEALPIVTGLKFDSFLLGEVLPVENKDSLQVVLQMSQLMKKYNLLDIVVEIDVTDPKDVYANVNKVLIHLGDMKDADQKVRIMGEIMKTIPKEDRGTLDLRDLNKPIIFQYLT</sequence>
<name>A0A0X8VC83_ANAPI</name>
<evidence type="ECO:0000259" key="9">
    <source>
        <dbReference type="PROSITE" id="PS51779"/>
    </source>
</evidence>
<evidence type="ECO:0000256" key="4">
    <source>
        <dbReference type="ARBA" id="ARBA00022692"/>
    </source>
</evidence>
<keyword evidence="5 8" id="KW-1133">Transmembrane helix</keyword>
<dbReference type="OrthoDB" id="1748794at2"/>
<keyword evidence="7" id="KW-0131">Cell cycle</keyword>
<dbReference type="PANTHER" id="PTHR37820:SF1">
    <property type="entry name" value="CELL DIVISION PROTEIN FTSQ"/>
    <property type="match status" value="1"/>
</dbReference>
<keyword evidence="4 8" id="KW-0812">Transmembrane</keyword>
<proteinExistence type="predicted"/>
<reference evidence="11" key="3">
    <citation type="submission" date="2016-11" db="EMBL/GenBank/DDBJ databases">
        <authorList>
            <person name="Varghese N."/>
            <person name="Submissions S."/>
        </authorList>
    </citation>
    <scope>NUCLEOTIDE SEQUENCE</scope>
    <source>
        <strain evidence="11">DSM 1682</strain>
    </source>
</reference>
<dbReference type="GO" id="GO:0051301">
    <property type="term" value="P:cell division"/>
    <property type="evidence" value="ECO:0007669"/>
    <property type="project" value="UniProtKB-KW"/>
</dbReference>
<evidence type="ECO:0000256" key="7">
    <source>
        <dbReference type="ARBA" id="ARBA00023306"/>
    </source>
</evidence>
<dbReference type="Proteomes" id="UP000068026">
    <property type="component" value="Chromosome"/>
</dbReference>
<dbReference type="EMBL" id="CP014223">
    <property type="protein sequence ID" value="AMJ40409.1"/>
    <property type="molecule type" value="Genomic_DNA"/>
</dbReference>
<evidence type="ECO:0000256" key="3">
    <source>
        <dbReference type="ARBA" id="ARBA00022618"/>
    </source>
</evidence>
<feature type="domain" description="POTRA" evidence="9">
    <location>
        <begin position="53"/>
        <end position="121"/>
    </location>
</feature>
<dbReference type="PROSITE" id="PS51779">
    <property type="entry name" value="POTRA"/>
    <property type="match status" value="1"/>
</dbReference>
<dbReference type="InterPro" id="IPR013685">
    <property type="entry name" value="POTRA_FtsQ_type"/>
</dbReference>
<evidence type="ECO:0000256" key="8">
    <source>
        <dbReference type="SAM" id="Phobius"/>
    </source>
</evidence>
<organism evidence="11 13">
    <name type="scientific">Anaerotignum propionicum DSM 1682</name>
    <dbReference type="NCBI Taxonomy" id="991789"/>
    <lineage>
        <taxon>Bacteria</taxon>
        <taxon>Bacillati</taxon>
        <taxon>Bacillota</taxon>
        <taxon>Clostridia</taxon>
        <taxon>Lachnospirales</taxon>
        <taxon>Anaerotignaceae</taxon>
        <taxon>Anaerotignum</taxon>
    </lineage>
</organism>
<evidence type="ECO:0000313" key="11">
    <source>
        <dbReference type="EMBL" id="SHE42927.1"/>
    </source>
</evidence>
<reference evidence="13" key="4">
    <citation type="submission" date="2016-11" db="EMBL/GenBank/DDBJ databases">
        <authorList>
            <person name="Jaros S."/>
            <person name="Januszkiewicz K."/>
            <person name="Wedrychowicz H."/>
        </authorList>
    </citation>
    <scope>NUCLEOTIDE SEQUENCE [LARGE SCALE GENOMIC DNA]</scope>
    <source>
        <strain evidence="13">DSM 1682</strain>
    </source>
</reference>
<evidence type="ECO:0000313" key="10">
    <source>
        <dbReference type="EMBL" id="AMJ40409.1"/>
    </source>
</evidence>
<keyword evidence="2" id="KW-1003">Cell membrane</keyword>
<gene>
    <name evidence="10" type="primary">divIB</name>
    <name evidence="10" type="ORF">CPRO_08090</name>
    <name evidence="11" type="ORF">SAMN02745151_00673</name>
</gene>
<dbReference type="InterPro" id="IPR034746">
    <property type="entry name" value="POTRA"/>
</dbReference>
<evidence type="ECO:0000313" key="12">
    <source>
        <dbReference type="Proteomes" id="UP000068026"/>
    </source>
</evidence>
<dbReference type="Proteomes" id="UP000184204">
    <property type="component" value="Unassembled WGS sequence"/>
</dbReference>
<dbReference type="Pfam" id="PF08478">
    <property type="entry name" value="POTRA_1"/>
    <property type="match status" value="1"/>
</dbReference>
<dbReference type="GO" id="GO:0005886">
    <property type="term" value="C:plasma membrane"/>
    <property type="evidence" value="ECO:0007669"/>
    <property type="project" value="TreeGrafter"/>
</dbReference>
<dbReference type="KEGG" id="cpro:CPRO_08090"/>
<dbReference type="PANTHER" id="PTHR37820">
    <property type="entry name" value="CELL DIVISION PROTEIN DIVIB"/>
    <property type="match status" value="1"/>
</dbReference>
<evidence type="ECO:0000256" key="6">
    <source>
        <dbReference type="ARBA" id="ARBA00023136"/>
    </source>
</evidence>
<dbReference type="InterPro" id="IPR005548">
    <property type="entry name" value="Cell_div_FtsQ/DivIB_C"/>
</dbReference>
<comment type="subcellular location">
    <subcellularLocation>
        <location evidence="1">Membrane</location>
    </subcellularLocation>
</comment>
<dbReference type="AlphaFoldDB" id="A0A0X8VC83"/>
<dbReference type="InterPro" id="IPR050487">
    <property type="entry name" value="FtsQ_DivIB"/>
</dbReference>
<evidence type="ECO:0000313" key="13">
    <source>
        <dbReference type="Proteomes" id="UP000184204"/>
    </source>
</evidence>
<dbReference type="Gene3D" id="3.10.20.310">
    <property type="entry name" value="membrane protein fhac"/>
    <property type="match status" value="1"/>
</dbReference>
<feature type="transmembrane region" description="Helical" evidence="8">
    <location>
        <begin position="33"/>
        <end position="54"/>
    </location>
</feature>
<protein>
    <submittedName>
        <fullName evidence="10">Cell division protein DivIB</fullName>
    </submittedName>
    <submittedName>
        <fullName evidence="11">Cell division protein FtsQ</fullName>
    </submittedName>
</protein>
<reference evidence="10 12" key="1">
    <citation type="journal article" date="2016" name="Genome Announc.">
        <title>Complete Genome Sequence of the Amino Acid-Fermenting Clostridium propionicum X2 (DSM 1682).</title>
        <authorList>
            <person name="Poehlein A."/>
            <person name="Schlien K."/>
            <person name="Chowdhury N.P."/>
            <person name="Gottschalk G."/>
            <person name="Buckel W."/>
            <person name="Daniel R."/>
        </authorList>
    </citation>
    <scope>NUCLEOTIDE SEQUENCE [LARGE SCALE GENOMIC DNA]</scope>
    <source>
        <strain evidence="10 12">X2</strain>
    </source>
</reference>
<keyword evidence="6 8" id="KW-0472">Membrane</keyword>
<keyword evidence="12" id="KW-1185">Reference proteome</keyword>
<reference evidence="12" key="2">
    <citation type="submission" date="2016-01" db="EMBL/GenBank/DDBJ databases">
        <authorList>
            <person name="Poehlein A."/>
            <person name="Schlien K."/>
            <person name="Gottschalk G."/>
            <person name="Buckel W."/>
            <person name="Daniel R."/>
        </authorList>
    </citation>
    <scope>NUCLEOTIDE SEQUENCE [LARGE SCALE GENOMIC DNA]</scope>
    <source>
        <strain evidence="12">X2</strain>
    </source>
</reference>